<dbReference type="GO" id="GO:0051117">
    <property type="term" value="F:ATPase binding"/>
    <property type="evidence" value="ECO:0007669"/>
    <property type="project" value="EnsemblFungi"/>
</dbReference>
<evidence type="ECO:0000256" key="9">
    <source>
        <dbReference type="ARBA" id="ARBA00023010"/>
    </source>
</evidence>
<feature type="domain" description="Peptidase S59" evidence="13">
    <location>
        <begin position="765"/>
        <end position="907"/>
    </location>
</feature>
<evidence type="ECO:0000256" key="4">
    <source>
        <dbReference type="ARBA" id="ARBA00008926"/>
    </source>
</evidence>
<evidence type="ECO:0000256" key="5">
    <source>
        <dbReference type="ARBA" id="ARBA00022448"/>
    </source>
</evidence>
<dbReference type="GeneID" id="34528869"/>
<evidence type="ECO:0000256" key="11">
    <source>
        <dbReference type="ARBA" id="ARBA00023242"/>
    </source>
</evidence>
<reference evidence="14 15" key="1">
    <citation type="journal article" date="2011" name="Proc. Natl. Acad. Sci. U.S.A.">
        <title>Evolutionary erosion of yeast sex chromosomes by mating-type switching accidents.</title>
        <authorList>
            <person name="Gordon J.L."/>
            <person name="Armisen D."/>
            <person name="Proux-Wera E."/>
            <person name="Oheigeartaigh S.S."/>
            <person name="Byrne K.P."/>
            <person name="Wolfe K.H."/>
        </authorList>
    </citation>
    <scope>NUCLEOTIDE SEQUENCE [LARGE SCALE GENOMIC DNA]</scope>
    <source>
        <strain evidence="15">ATCC MYA-139 / BCRC 22969 / CBS 8797 / CCRC 22969 / KCTC 17520 / NBRC 10181 / NCYC 3082</strain>
    </source>
</reference>
<dbReference type="GO" id="GO:0008139">
    <property type="term" value="F:nuclear localization sequence binding"/>
    <property type="evidence" value="ECO:0007669"/>
    <property type="project" value="TreeGrafter"/>
</dbReference>
<evidence type="ECO:0000256" key="10">
    <source>
        <dbReference type="ARBA" id="ARBA00023132"/>
    </source>
</evidence>
<evidence type="ECO:0000256" key="2">
    <source>
        <dbReference type="ARBA" id="ARBA00004567"/>
    </source>
</evidence>
<evidence type="ECO:0000259" key="13">
    <source>
        <dbReference type="PROSITE" id="PS51434"/>
    </source>
</evidence>
<keyword evidence="5" id="KW-0813">Transport</keyword>
<protein>
    <recommendedName>
        <fullName evidence="13">Peptidase S59 domain-containing protein</fullName>
    </recommendedName>
</protein>
<name>J7SAV6_HUIN7</name>
<dbReference type="GO" id="GO:0044613">
    <property type="term" value="C:nuclear pore central transport channel"/>
    <property type="evidence" value="ECO:0007669"/>
    <property type="project" value="EnsemblFungi"/>
</dbReference>
<reference evidence="15" key="2">
    <citation type="submission" date="2012-08" db="EMBL/GenBank/DDBJ databases">
        <title>Genome sequence of Kazachstania naganishii.</title>
        <authorList>
            <person name="Gordon J.L."/>
            <person name="Armisen D."/>
            <person name="Proux-Wera E."/>
            <person name="OhEigeartaigh S.S."/>
            <person name="Byrne K.P."/>
            <person name="Wolfe K.H."/>
        </authorList>
    </citation>
    <scope>NUCLEOTIDE SEQUENCE [LARGE SCALE GENOMIC DNA]</scope>
    <source>
        <strain evidence="15">ATCC MYA-139 / BCRC 22969 / CBS 8797 / CCRC 22969 / KCTC 17520 / NBRC 10181 / NCYC 3082</strain>
    </source>
</reference>
<dbReference type="Pfam" id="PF21240">
    <property type="entry name" value="Nup98_GLEBS"/>
    <property type="match status" value="1"/>
</dbReference>
<dbReference type="PROSITE" id="PS51434">
    <property type="entry name" value="NUP_C"/>
    <property type="match status" value="1"/>
</dbReference>
<keyword evidence="10" id="KW-0906">Nuclear pore complex</keyword>
<feature type="region of interest" description="Disordered" evidence="12">
    <location>
        <begin position="1"/>
        <end position="51"/>
    </location>
</feature>
<evidence type="ECO:0000313" key="15">
    <source>
        <dbReference type="Proteomes" id="UP000006310"/>
    </source>
</evidence>
<dbReference type="STRING" id="1071383.J7SAV6"/>
<dbReference type="AlphaFoldDB" id="J7SAV6"/>
<dbReference type="OMA" id="GDILWPG"/>
<feature type="region of interest" description="Disordered" evidence="12">
    <location>
        <begin position="681"/>
        <end position="729"/>
    </location>
</feature>
<dbReference type="InterPro" id="IPR007230">
    <property type="entry name" value="Nup98_auto-Pept-S59_dom"/>
</dbReference>
<feature type="compositionally biased region" description="Polar residues" evidence="12">
    <location>
        <begin position="334"/>
        <end position="345"/>
    </location>
</feature>
<dbReference type="GO" id="GO:0003723">
    <property type="term" value="F:RNA binding"/>
    <property type="evidence" value="ECO:0007669"/>
    <property type="project" value="TreeGrafter"/>
</dbReference>
<keyword evidence="6" id="KW-0677">Repeat</keyword>
<dbReference type="Gene3D" id="1.10.10.2360">
    <property type="match status" value="1"/>
</dbReference>
<dbReference type="Pfam" id="PF13634">
    <property type="entry name" value="Nucleoporin_FG"/>
    <property type="match status" value="4"/>
</dbReference>
<dbReference type="PANTHER" id="PTHR23198:SF30">
    <property type="entry name" value="NUCLEOPORIN NUP100_NSP100-RELATED"/>
    <property type="match status" value="1"/>
</dbReference>
<dbReference type="InterPro" id="IPR036903">
    <property type="entry name" value="Nup98_auto-Pept-S59_dom_sf"/>
</dbReference>
<dbReference type="PANTHER" id="PTHR23198">
    <property type="entry name" value="NUCLEOPORIN"/>
    <property type="match status" value="1"/>
</dbReference>
<dbReference type="GO" id="GO:0031965">
    <property type="term" value="C:nuclear membrane"/>
    <property type="evidence" value="ECO:0007669"/>
    <property type="project" value="UniProtKB-SubCell"/>
</dbReference>
<evidence type="ECO:0000256" key="6">
    <source>
        <dbReference type="ARBA" id="ARBA00022737"/>
    </source>
</evidence>
<keyword evidence="8" id="KW-0653">Protein transport</keyword>
<dbReference type="GO" id="GO:0044614">
    <property type="term" value="C:nuclear pore cytoplasmic filaments"/>
    <property type="evidence" value="ECO:0007669"/>
    <property type="project" value="EnsemblFungi"/>
</dbReference>
<dbReference type="SUPFAM" id="SSF82215">
    <property type="entry name" value="C-terminal autoproteolytic domain of nucleoporin nup98"/>
    <property type="match status" value="1"/>
</dbReference>
<dbReference type="EMBL" id="HE978326">
    <property type="protein sequence ID" value="CCK73089.1"/>
    <property type="molecule type" value="Genomic_DNA"/>
</dbReference>
<gene>
    <name evidence="14" type="primary">KNAG0M02360</name>
    <name evidence="14" type="ordered locus">KNAG_0M02360</name>
</gene>
<dbReference type="GO" id="GO:0016973">
    <property type="term" value="P:poly(A)+ mRNA export from nucleus"/>
    <property type="evidence" value="ECO:0007669"/>
    <property type="project" value="EnsemblFungi"/>
</dbReference>
<dbReference type="RefSeq" id="XP_022467333.1">
    <property type="nucleotide sequence ID" value="XM_022611103.1"/>
</dbReference>
<dbReference type="GO" id="GO:0017056">
    <property type="term" value="F:structural constituent of nuclear pore"/>
    <property type="evidence" value="ECO:0007669"/>
    <property type="project" value="EnsemblFungi"/>
</dbReference>
<evidence type="ECO:0000256" key="3">
    <source>
        <dbReference type="ARBA" id="ARBA00004620"/>
    </source>
</evidence>
<dbReference type="InterPro" id="IPR037665">
    <property type="entry name" value="Nucleoporin_S59-like"/>
</dbReference>
<feature type="compositionally biased region" description="Gly residues" evidence="12">
    <location>
        <begin position="188"/>
        <end position="204"/>
    </location>
</feature>
<dbReference type="GO" id="GO:0006999">
    <property type="term" value="P:nuclear pore organization"/>
    <property type="evidence" value="ECO:0007669"/>
    <property type="project" value="EnsemblFungi"/>
</dbReference>
<proteinExistence type="inferred from homology"/>
<feature type="compositionally biased region" description="Low complexity" evidence="12">
    <location>
        <begin position="205"/>
        <end position="234"/>
    </location>
</feature>
<dbReference type="Proteomes" id="UP000006310">
    <property type="component" value="Chromosome 13"/>
</dbReference>
<dbReference type="Pfam" id="PF04096">
    <property type="entry name" value="Nucleoporin2"/>
    <property type="match status" value="1"/>
</dbReference>
<comment type="subcellular location">
    <subcellularLocation>
        <location evidence="1">Nucleus membrane</location>
        <topology evidence="1">Peripheral membrane protein</topology>
        <orientation evidence="1">Cytoplasmic side</orientation>
    </subcellularLocation>
    <subcellularLocation>
        <location evidence="3">Nucleus membrane</location>
        <topology evidence="3">Peripheral membrane protein</topology>
        <orientation evidence="3">Nucleoplasmic side</orientation>
    </subcellularLocation>
    <subcellularLocation>
        <location evidence="2">Nucleus</location>
        <location evidence="2">Nuclear pore complex</location>
    </subcellularLocation>
</comment>
<evidence type="ECO:0000256" key="8">
    <source>
        <dbReference type="ARBA" id="ARBA00022927"/>
    </source>
</evidence>
<dbReference type="FunFam" id="3.30.1610.10:FF:000003">
    <property type="entry name" value="Nucleoporin SONB, putative"/>
    <property type="match status" value="1"/>
</dbReference>
<dbReference type="OrthoDB" id="3797628at2759"/>
<feature type="compositionally biased region" description="Low complexity" evidence="12">
    <location>
        <begin position="24"/>
        <end position="41"/>
    </location>
</feature>
<evidence type="ECO:0000256" key="7">
    <source>
        <dbReference type="ARBA" id="ARBA00022816"/>
    </source>
</evidence>
<feature type="region of interest" description="Disordered" evidence="12">
    <location>
        <begin position="168"/>
        <end position="408"/>
    </location>
</feature>
<feature type="compositionally biased region" description="Basic and acidic residues" evidence="12">
    <location>
        <begin position="708"/>
        <end position="729"/>
    </location>
</feature>
<feature type="compositionally biased region" description="Low complexity" evidence="12">
    <location>
        <begin position="387"/>
        <end position="400"/>
    </location>
</feature>
<evidence type="ECO:0000256" key="12">
    <source>
        <dbReference type="SAM" id="MobiDB-lite"/>
    </source>
</evidence>
<dbReference type="GO" id="GO:0042802">
    <property type="term" value="F:identical protein binding"/>
    <property type="evidence" value="ECO:0007669"/>
    <property type="project" value="EnsemblFungi"/>
</dbReference>
<dbReference type="eggNOG" id="KOG0845">
    <property type="taxonomic scope" value="Eukaryota"/>
</dbReference>
<dbReference type="GO" id="GO:0006606">
    <property type="term" value="P:protein import into nucleus"/>
    <property type="evidence" value="ECO:0007669"/>
    <property type="project" value="EnsemblFungi"/>
</dbReference>
<dbReference type="InterPro" id="IPR025574">
    <property type="entry name" value="Nucleoporin_FG_rpt"/>
</dbReference>
<feature type="compositionally biased region" description="Gly residues" evidence="12">
    <location>
        <begin position="1"/>
        <end position="23"/>
    </location>
</feature>
<accession>J7SAV6</accession>
<dbReference type="HOGENOM" id="CLU_011051_0_0_1"/>
<feature type="compositionally biased region" description="Polar residues" evidence="12">
    <location>
        <begin position="168"/>
        <end position="183"/>
    </location>
</feature>
<keyword evidence="9" id="KW-0811">Translocation</keyword>
<dbReference type="GO" id="GO:0000055">
    <property type="term" value="P:ribosomal large subunit export from nucleus"/>
    <property type="evidence" value="ECO:0007669"/>
    <property type="project" value="EnsemblFungi"/>
</dbReference>
<feature type="compositionally biased region" description="Low complexity" evidence="12">
    <location>
        <begin position="310"/>
        <end position="333"/>
    </location>
</feature>
<dbReference type="FunFam" id="1.10.10.2360:FF:000001">
    <property type="entry name" value="Nuclear pore complex protein Nup98-Nup96"/>
    <property type="match status" value="1"/>
</dbReference>
<feature type="compositionally biased region" description="Low complexity" evidence="12">
    <location>
        <begin position="260"/>
        <end position="284"/>
    </location>
</feature>
<feature type="compositionally biased region" description="Polar residues" evidence="12">
    <location>
        <begin position="299"/>
        <end position="309"/>
    </location>
</feature>
<comment type="similarity">
    <text evidence="4">Belongs to the nucleoporin GLFG family.</text>
</comment>
<dbReference type="KEGG" id="kng:KNAG_0M02360"/>
<organism evidence="14 15">
    <name type="scientific">Huiozyma naganishii (strain ATCC MYA-139 / BCRC 22969 / CBS 8797 / KCTC 17520 / NBRC 10181 / NCYC 3082 / Yp74L-3)</name>
    <name type="common">Yeast</name>
    <name type="synonym">Kazachstania naganishii</name>
    <dbReference type="NCBI Taxonomy" id="1071383"/>
    <lineage>
        <taxon>Eukaryota</taxon>
        <taxon>Fungi</taxon>
        <taxon>Dikarya</taxon>
        <taxon>Ascomycota</taxon>
        <taxon>Saccharomycotina</taxon>
        <taxon>Saccharomycetes</taxon>
        <taxon>Saccharomycetales</taxon>
        <taxon>Saccharomycetaceae</taxon>
        <taxon>Huiozyma</taxon>
    </lineage>
</organism>
<dbReference type="GO" id="GO:0006409">
    <property type="term" value="P:tRNA export from nucleus"/>
    <property type="evidence" value="ECO:0007669"/>
    <property type="project" value="EnsemblFungi"/>
</dbReference>
<dbReference type="GO" id="GO:0000973">
    <property type="term" value="P:post-transcriptional tethering of RNA polymerase II gene DNA at nuclear periphery"/>
    <property type="evidence" value="ECO:0007669"/>
    <property type="project" value="TreeGrafter"/>
</dbReference>
<keyword evidence="11" id="KW-0539">Nucleus</keyword>
<keyword evidence="15" id="KW-1185">Reference proteome</keyword>
<dbReference type="Gene3D" id="3.30.1610.10">
    <property type="entry name" value="Peptidase S59, nucleoporin"/>
    <property type="match status" value="1"/>
</dbReference>
<sequence>MFGGNRSAFGGGGQFGGGGGGSFGSQASASPFGAGPQQQQQGGFGAFGGGVSGGNPSPFASGAVGGAAGASAPVGSGTAIKPFTAFQDKDPTTNVTNCYQSITCMPEYRNFSFEELRFQDYAANRKTAGAPPATTQFGAGANAGSGLFGNNQNASSAAPFGMASRNATSNGSLFGQQPNTAAAPTTGGMFGQQGGNSFGAGNTGNTGLFGQNNQQQQQQSGGLFGQQPQQPAGGVFSAPAANTGGLFGQNNQQRAGGLFGQNAQQQQPAGGLFGQGTQQQQPAGGLFGQKPATTGGLFGQNNQTSGNLFGQQNQQQQQQQQQPSGFFGQQPSGAQSSSLFGQQRQAGGLFGQKPATVGNTGPLFGQTAQQPQQQASGGLFGSNNNTQQQGGLFGQGQPAAGTGGGLFGNTNSSATGGLFGSKPAATGGLFGSNNNTNAGNSTLAGAKPLFGGTNSTSTGGLFGAKQQTAPTGQNTLFGSQSTAPTGSTLGGGLFTGNKAANTSLSGAPGTLFGTTANSTLGGQSALQQQNQQQQQQQQQQLNSIKNNPYGTNELFAKIAPSGSQILSVLKAGRSKLNADVKQKASLTSAYRNAPKPLFAPIFVRQPAAVEDSASSNTSNRSKNGSFTSSTTKAIGLLEENNEVAVSASKEIDESIVSLNKLLFNPEKKSFKNLIMHKKMMEEEQNKKAQQVSLDKSPEETEPTAGAEKVTDETKQLDEKSTEKVCKNDKESPIKETNVAAKEKVPTDKKVSKPPGCLSDDFSWAGSDYYISPSLETLSSMTLMDLKRVKNLLIGHKMFGYIEFLDSVDLSKIPLASLCGKIVVFESKRCIVYPGDVESPEAGEGLNVKARITCYNCFPVNKATRLPIKEPHHPLVKRHIERFKKLPYTKFEKYDPQTGVYTFIAPHPVLN</sequence>
<evidence type="ECO:0000313" key="14">
    <source>
        <dbReference type="EMBL" id="CCK73089.1"/>
    </source>
</evidence>
<evidence type="ECO:0000256" key="1">
    <source>
        <dbReference type="ARBA" id="ARBA00004335"/>
    </source>
</evidence>
<feature type="compositionally biased region" description="Gly residues" evidence="12">
    <location>
        <begin position="42"/>
        <end position="51"/>
    </location>
</feature>
<keyword evidence="7" id="KW-0509">mRNA transport</keyword>
<feature type="compositionally biased region" description="Low complexity" evidence="12">
    <location>
        <begin position="366"/>
        <end position="375"/>
    </location>
</feature>
<dbReference type="GO" id="GO:0034398">
    <property type="term" value="P:telomere tethering at nuclear periphery"/>
    <property type="evidence" value="ECO:0007669"/>
    <property type="project" value="TreeGrafter"/>
</dbReference>